<dbReference type="CDD" id="cd00075">
    <property type="entry name" value="HATPase"/>
    <property type="match status" value="1"/>
</dbReference>
<evidence type="ECO:0000256" key="7">
    <source>
        <dbReference type="ARBA" id="ARBA00022741"/>
    </source>
</evidence>
<dbReference type="GO" id="GO:0005886">
    <property type="term" value="C:plasma membrane"/>
    <property type="evidence" value="ECO:0007669"/>
    <property type="project" value="TreeGrafter"/>
</dbReference>
<evidence type="ECO:0000256" key="6">
    <source>
        <dbReference type="ARBA" id="ARBA00022692"/>
    </source>
</evidence>
<dbReference type="PANTHER" id="PTHR45569">
    <property type="entry name" value="SENSOR PROTEIN KDPD"/>
    <property type="match status" value="1"/>
</dbReference>
<dbReference type="OrthoDB" id="9806130at2"/>
<evidence type="ECO:0000259" key="14">
    <source>
        <dbReference type="PROSITE" id="PS50109"/>
    </source>
</evidence>
<dbReference type="PRINTS" id="PR00344">
    <property type="entry name" value="BCTRLSENSOR"/>
</dbReference>
<dbReference type="SUPFAM" id="SSF47384">
    <property type="entry name" value="Homodimeric domain of signal transducing histidine kinase"/>
    <property type="match status" value="1"/>
</dbReference>
<evidence type="ECO:0000313" key="16">
    <source>
        <dbReference type="Proteomes" id="UP000282971"/>
    </source>
</evidence>
<keyword evidence="7" id="KW-0547">Nucleotide-binding</keyword>
<name>A0A437LYP8_9SPHN</name>
<dbReference type="PANTHER" id="PTHR45569:SF1">
    <property type="entry name" value="SENSOR PROTEIN KDPD"/>
    <property type="match status" value="1"/>
</dbReference>
<comment type="catalytic activity">
    <reaction evidence="1">
        <text>ATP + protein L-histidine = ADP + protein N-phospho-L-histidine.</text>
        <dbReference type="EC" id="2.7.13.3"/>
    </reaction>
</comment>
<dbReference type="GO" id="GO:0000155">
    <property type="term" value="F:phosphorelay sensor kinase activity"/>
    <property type="evidence" value="ECO:0007669"/>
    <property type="project" value="InterPro"/>
</dbReference>
<dbReference type="Pfam" id="PF13493">
    <property type="entry name" value="DUF4118"/>
    <property type="match status" value="1"/>
</dbReference>
<feature type="transmembrane region" description="Helical" evidence="13">
    <location>
        <begin position="42"/>
        <end position="60"/>
    </location>
</feature>
<dbReference type="InterPro" id="IPR052023">
    <property type="entry name" value="Histidine_kinase_KdpD"/>
</dbReference>
<dbReference type="SMART" id="SM00388">
    <property type="entry name" value="HisKA"/>
    <property type="match status" value="1"/>
</dbReference>
<evidence type="ECO:0000256" key="4">
    <source>
        <dbReference type="ARBA" id="ARBA00022553"/>
    </source>
</evidence>
<dbReference type="EC" id="2.7.13.3" evidence="3"/>
<keyword evidence="5" id="KW-0808">Transferase</keyword>
<reference evidence="15 16" key="1">
    <citation type="submission" date="2019-01" db="EMBL/GenBank/DDBJ databases">
        <authorList>
            <person name="Chen W.-M."/>
        </authorList>
    </citation>
    <scope>NUCLEOTIDE SEQUENCE [LARGE SCALE GENOMIC DNA]</scope>
    <source>
        <strain evidence="15 16">CCP-7</strain>
    </source>
</reference>
<dbReference type="AlphaFoldDB" id="A0A437LYP8"/>
<feature type="domain" description="Histidine kinase" evidence="14">
    <location>
        <begin position="303"/>
        <end position="520"/>
    </location>
</feature>
<comment type="subcellular location">
    <subcellularLocation>
        <location evidence="2">Membrane</location>
        <topology evidence="2">Multi-pass membrane protein</topology>
    </subcellularLocation>
</comment>
<dbReference type="InterPro" id="IPR005467">
    <property type="entry name" value="His_kinase_dom"/>
</dbReference>
<feature type="transmembrane region" description="Helical" evidence="13">
    <location>
        <begin position="121"/>
        <end position="141"/>
    </location>
</feature>
<dbReference type="Pfam" id="PF02518">
    <property type="entry name" value="HATPase_c"/>
    <property type="match status" value="1"/>
</dbReference>
<evidence type="ECO:0000313" key="15">
    <source>
        <dbReference type="EMBL" id="RVT90495.1"/>
    </source>
</evidence>
<organism evidence="15 16">
    <name type="scientific">Sphingomonas crocodyli</name>
    <dbReference type="NCBI Taxonomy" id="1979270"/>
    <lineage>
        <taxon>Bacteria</taxon>
        <taxon>Pseudomonadati</taxon>
        <taxon>Pseudomonadota</taxon>
        <taxon>Alphaproteobacteria</taxon>
        <taxon>Sphingomonadales</taxon>
        <taxon>Sphingomonadaceae</taxon>
        <taxon>Sphingomonas</taxon>
    </lineage>
</organism>
<sequence length="525" mass="55342">MYGPTNSTRLADAANGRGDWMQTADKSSGLAIGQALRLHLDWRDLTATALIIGVTAFAAFEAKPEFGEVASALLFVLGITIAGALSGLAAALVAAIVAFLLYNFYLTEPVLTFRLATGSDVAPLVVFNLCALVAGILAGLLKDRQQIAARSAEQLTALLDASRALQSAVRVEDIAEALDRGIRPTLAGRIALFGLKDGALDPIYPADPGDAWRRIAERLRDGDGDDGPMADGGFTAYPIMGSSTMLGVLVHEGAAAPRDGGAFVIGLAGSIALALERAILSAKIAETSALARTEELKTALLSSVSHDFRTPLTTIAASASGLISYQDKLDADTSRNLLQGIVDECDRLNRYTANLLEMSRIEAGSVTDRSQTLDAIEVVQGAIDRARPRAGARRLKREPVDSLPVIRCDPALFELVLVNILENAVAYSPDDGEISVGAQMCDGGCEIVVADQGCGIPPDDLERVFDRFYRVTRSGAPKGSGLGLAIARGFVEAFGGTIRAESPGPNGIGTRIRIWLPPATMKEIE</sequence>
<keyword evidence="10 13" id="KW-1133">Transmembrane helix</keyword>
<accession>A0A437LYP8</accession>
<feature type="transmembrane region" description="Helical" evidence="13">
    <location>
        <begin position="72"/>
        <end position="101"/>
    </location>
</feature>
<dbReference type="Pfam" id="PF00512">
    <property type="entry name" value="HisKA"/>
    <property type="match status" value="1"/>
</dbReference>
<proteinExistence type="predicted"/>
<evidence type="ECO:0000256" key="12">
    <source>
        <dbReference type="ARBA" id="ARBA00023136"/>
    </source>
</evidence>
<evidence type="ECO:0000256" key="8">
    <source>
        <dbReference type="ARBA" id="ARBA00022777"/>
    </source>
</evidence>
<comment type="caution">
    <text evidence="15">The sequence shown here is derived from an EMBL/GenBank/DDBJ whole genome shotgun (WGS) entry which is preliminary data.</text>
</comment>
<dbReference type="RefSeq" id="WP_127745753.1">
    <property type="nucleotide sequence ID" value="NZ_SACN01000003.1"/>
</dbReference>
<evidence type="ECO:0000256" key="10">
    <source>
        <dbReference type="ARBA" id="ARBA00022989"/>
    </source>
</evidence>
<dbReference type="InterPro" id="IPR036097">
    <property type="entry name" value="HisK_dim/P_sf"/>
</dbReference>
<evidence type="ECO:0000256" key="11">
    <source>
        <dbReference type="ARBA" id="ARBA00023012"/>
    </source>
</evidence>
<dbReference type="PROSITE" id="PS50109">
    <property type="entry name" value="HIS_KIN"/>
    <property type="match status" value="1"/>
</dbReference>
<dbReference type="SMART" id="SM00387">
    <property type="entry name" value="HATPase_c"/>
    <property type="match status" value="1"/>
</dbReference>
<keyword evidence="16" id="KW-1185">Reference proteome</keyword>
<evidence type="ECO:0000256" key="3">
    <source>
        <dbReference type="ARBA" id="ARBA00012438"/>
    </source>
</evidence>
<dbReference type="InterPro" id="IPR036890">
    <property type="entry name" value="HATPase_C_sf"/>
</dbReference>
<dbReference type="Proteomes" id="UP000282971">
    <property type="component" value="Unassembled WGS sequence"/>
</dbReference>
<dbReference type="GO" id="GO:0005524">
    <property type="term" value="F:ATP binding"/>
    <property type="evidence" value="ECO:0007669"/>
    <property type="project" value="UniProtKB-KW"/>
</dbReference>
<dbReference type="Gene3D" id="1.20.120.620">
    <property type="entry name" value="Backbone structure of the membrane domain of e. Coli histidine kinase receptor kdpd"/>
    <property type="match status" value="1"/>
</dbReference>
<evidence type="ECO:0000256" key="5">
    <source>
        <dbReference type="ARBA" id="ARBA00022679"/>
    </source>
</evidence>
<dbReference type="InterPro" id="IPR025201">
    <property type="entry name" value="KdpD_TM"/>
</dbReference>
<keyword evidence="9" id="KW-0067">ATP-binding</keyword>
<evidence type="ECO:0000256" key="1">
    <source>
        <dbReference type="ARBA" id="ARBA00000085"/>
    </source>
</evidence>
<dbReference type="EMBL" id="SACN01000003">
    <property type="protein sequence ID" value="RVT90495.1"/>
    <property type="molecule type" value="Genomic_DNA"/>
</dbReference>
<keyword evidence="6 13" id="KW-0812">Transmembrane</keyword>
<evidence type="ECO:0000256" key="9">
    <source>
        <dbReference type="ARBA" id="ARBA00022840"/>
    </source>
</evidence>
<dbReference type="CDD" id="cd00082">
    <property type="entry name" value="HisKA"/>
    <property type="match status" value="1"/>
</dbReference>
<dbReference type="Gene3D" id="3.30.565.10">
    <property type="entry name" value="Histidine kinase-like ATPase, C-terminal domain"/>
    <property type="match status" value="1"/>
</dbReference>
<evidence type="ECO:0000256" key="13">
    <source>
        <dbReference type="SAM" id="Phobius"/>
    </source>
</evidence>
<dbReference type="InterPro" id="IPR003661">
    <property type="entry name" value="HisK_dim/P_dom"/>
</dbReference>
<dbReference type="InterPro" id="IPR003594">
    <property type="entry name" value="HATPase_dom"/>
</dbReference>
<evidence type="ECO:0000256" key="2">
    <source>
        <dbReference type="ARBA" id="ARBA00004141"/>
    </source>
</evidence>
<keyword evidence="8" id="KW-0418">Kinase</keyword>
<gene>
    <name evidence="15" type="ORF">EOD43_19795</name>
</gene>
<dbReference type="InterPro" id="IPR004358">
    <property type="entry name" value="Sig_transdc_His_kin-like_C"/>
</dbReference>
<keyword evidence="4" id="KW-0597">Phosphoprotein</keyword>
<protein>
    <recommendedName>
        <fullName evidence="3">histidine kinase</fullName>
        <ecNumber evidence="3">2.7.13.3</ecNumber>
    </recommendedName>
</protein>
<keyword evidence="11" id="KW-0902">Two-component regulatory system</keyword>
<dbReference type="Gene3D" id="1.10.287.130">
    <property type="match status" value="1"/>
</dbReference>
<dbReference type="SUPFAM" id="SSF55874">
    <property type="entry name" value="ATPase domain of HSP90 chaperone/DNA topoisomerase II/histidine kinase"/>
    <property type="match status" value="1"/>
</dbReference>
<dbReference type="InterPro" id="IPR038318">
    <property type="entry name" value="KdpD_sf"/>
</dbReference>
<keyword evidence="12 13" id="KW-0472">Membrane</keyword>